<dbReference type="EMBL" id="VRLW01000001">
    <property type="protein sequence ID" value="KAA1259538.1"/>
    <property type="molecule type" value="Genomic_DNA"/>
</dbReference>
<keyword evidence="2" id="KW-1185">Reference proteome</keyword>
<comment type="caution">
    <text evidence="1">The sequence shown here is derived from an EMBL/GenBank/DDBJ whole genome shotgun (WGS) entry which is preliminary data.</text>
</comment>
<dbReference type="RefSeq" id="WP_068261978.1">
    <property type="nucleotide sequence ID" value="NZ_LWSK01000031.1"/>
</dbReference>
<proteinExistence type="predicted"/>
<dbReference type="AlphaFoldDB" id="A0A5B1CEG5"/>
<protein>
    <submittedName>
        <fullName evidence="1">Uncharacterized protein</fullName>
    </submittedName>
</protein>
<reference evidence="1 2" key="1">
    <citation type="submission" date="2019-08" db="EMBL/GenBank/DDBJ databases">
        <title>Deep-cultivation of Planctomycetes and their phenomic and genomic characterization uncovers novel biology.</title>
        <authorList>
            <person name="Wiegand S."/>
            <person name="Jogler M."/>
            <person name="Boedeker C."/>
            <person name="Pinto D."/>
            <person name="Vollmers J."/>
            <person name="Rivas-Marin E."/>
            <person name="Kohn T."/>
            <person name="Peeters S.H."/>
            <person name="Heuer A."/>
            <person name="Rast P."/>
            <person name="Oberbeckmann S."/>
            <person name="Bunk B."/>
            <person name="Jeske O."/>
            <person name="Meyerdierks A."/>
            <person name="Storesund J.E."/>
            <person name="Kallscheuer N."/>
            <person name="Luecker S."/>
            <person name="Lage O.M."/>
            <person name="Pohl T."/>
            <person name="Merkel B.J."/>
            <person name="Hornburger P."/>
            <person name="Mueller R.-W."/>
            <person name="Bruemmer F."/>
            <person name="Labrenz M."/>
            <person name="Spormann A.M."/>
            <person name="Op Den Camp H."/>
            <person name="Overmann J."/>
            <person name="Amann R."/>
            <person name="Jetten M.S.M."/>
            <person name="Mascher T."/>
            <person name="Medema M.H."/>
            <person name="Devos D.P."/>
            <person name="Kaster A.-K."/>
            <person name="Ovreas L."/>
            <person name="Rohde M."/>
            <person name="Galperin M.Y."/>
            <person name="Jogler C."/>
        </authorList>
    </citation>
    <scope>NUCLEOTIDE SEQUENCE [LARGE SCALE GENOMIC DNA]</scope>
    <source>
        <strain evidence="1 2">LF1</strain>
    </source>
</reference>
<accession>A0A5B1CEG5</accession>
<sequence length="106" mass="12257">MLHYTDQDGWNAIRSQVDWMFRAQQPPSDHPSGAYFTTLPPDTTNLAKKLRIPRRKIEFVFCFSRTDELSQIAGGRGDFIWYSPNDYEVKKEQQNDHGKSDEGACT</sequence>
<dbReference type="Proteomes" id="UP000322699">
    <property type="component" value="Unassembled WGS sequence"/>
</dbReference>
<name>A0A5B1CEG5_9BACT</name>
<evidence type="ECO:0000313" key="1">
    <source>
        <dbReference type="EMBL" id="KAA1259538.1"/>
    </source>
</evidence>
<organism evidence="1 2">
    <name type="scientific">Rubripirellula obstinata</name>
    <dbReference type="NCBI Taxonomy" id="406547"/>
    <lineage>
        <taxon>Bacteria</taxon>
        <taxon>Pseudomonadati</taxon>
        <taxon>Planctomycetota</taxon>
        <taxon>Planctomycetia</taxon>
        <taxon>Pirellulales</taxon>
        <taxon>Pirellulaceae</taxon>
        <taxon>Rubripirellula</taxon>
    </lineage>
</organism>
<evidence type="ECO:0000313" key="2">
    <source>
        <dbReference type="Proteomes" id="UP000322699"/>
    </source>
</evidence>
<gene>
    <name evidence="1" type="ORF">LF1_20720</name>
</gene>